<dbReference type="OrthoDB" id="5978656at2759"/>
<organism evidence="3 4">
    <name type="scientific">Mytilus coruscus</name>
    <name type="common">Sea mussel</name>
    <dbReference type="NCBI Taxonomy" id="42192"/>
    <lineage>
        <taxon>Eukaryota</taxon>
        <taxon>Metazoa</taxon>
        <taxon>Spiralia</taxon>
        <taxon>Lophotrochozoa</taxon>
        <taxon>Mollusca</taxon>
        <taxon>Bivalvia</taxon>
        <taxon>Autobranchia</taxon>
        <taxon>Pteriomorphia</taxon>
        <taxon>Mytilida</taxon>
        <taxon>Mytiloidea</taxon>
        <taxon>Mytilidae</taxon>
        <taxon>Mytilinae</taxon>
        <taxon>Mytilus</taxon>
    </lineage>
</organism>
<gene>
    <name evidence="3" type="ORF">MCOR_11516</name>
</gene>
<evidence type="ECO:0000313" key="3">
    <source>
        <dbReference type="EMBL" id="CAC5373932.1"/>
    </source>
</evidence>
<dbReference type="InterPro" id="IPR015424">
    <property type="entry name" value="PyrdxlP-dep_Trfase"/>
</dbReference>
<dbReference type="Gene3D" id="3.90.1150.10">
    <property type="entry name" value="Aspartate Aminotransferase, domain 1"/>
    <property type="match status" value="1"/>
</dbReference>
<protein>
    <submittedName>
        <fullName evidence="3">EGT2</fullName>
        <ecNumber evidence="3">4.4.1.36</ecNumber>
    </submittedName>
</protein>
<dbReference type="InterPro" id="IPR000192">
    <property type="entry name" value="Aminotrans_V_dom"/>
</dbReference>
<dbReference type="EC" id="4.4.1.36" evidence="3"/>
<dbReference type="SUPFAM" id="SSF53383">
    <property type="entry name" value="PLP-dependent transferases"/>
    <property type="match status" value="1"/>
</dbReference>
<proteinExistence type="predicted"/>
<name>A0A6J8AXF5_MYTCO</name>
<keyword evidence="3" id="KW-0456">Lyase</keyword>
<keyword evidence="4" id="KW-1185">Reference proteome</keyword>
<feature type="domain" description="Aminotransferase class V" evidence="2">
    <location>
        <begin position="62"/>
        <end position="319"/>
    </location>
</feature>
<dbReference type="InterPro" id="IPR015422">
    <property type="entry name" value="PyrdxlP-dep_Trfase_small"/>
</dbReference>
<evidence type="ECO:0000313" key="4">
    <source>
        <dbReference type="Proteomes" id="UP000507470"/>
    </source>
</evidence>
<dbReference type="Gene3D" id="3.40.640.10">
    <property type="entry name" value="Type I PLP-dependent aspartate aminotransferase-like (Major domain)"/>
    <property type="match status" value="1"/>
</dbReference>
<dbReference type="AlphaFoldDB" id="A0A6J8AXF5"/>
<dbReference type="InterPro" id="IPR015421">
    <property type="entry name" value="PyrdxlP-dep_Trfase_major"/>
</dbReference>
<accession>A0A6J8AXF5</accession>
<dbReference type="EMBL" id="CACVKT020001978">
    <property type="protein sequence ID" value="CAC5373932.1"/>
    <property type="molecule type" value="Genomic_DNA"/>
</dbReference>
<dbReference type="Pfam" id="PF00266">
    <property type="entry name" value="Aminotran_5"/>
    <property type="match status" value="1"/>
</dbReference>
<evidence type="ECO:0000259" key="2">
    <source>
        <dbReference type="Pfam" id="PF00266"/>
    </source>
</evidence>
<dbReference type="GO" id="GO:0016829">
    <property type="term" value="F:lyase activity"/>
    <property type="evidence" value="ECO:0007669"/>
    <property type="project" value="UniProtKB-KW"/>
</dbReference>
<evidence type="ECO:0000256" key="1">
    <source>
        <dbReference type="ARBA" id="ARBA00022898"/>
    </source>
</evidence>
<keyword evidence="1" id="KW-0663">Pyridoxal phosphate</keyword>
<dbReference type="PANTHER" id="PTHR43092">
    <property type="entry name" value="L-CYSTEINE DESULFHYDRASE"/>
    <property type="match status" value="1"/>
</dbReference>
<dbReference type="Proteomes" id="UP000507470">
    <property type="component" value="Unassembled WGS sequence"/>
</dbReference>
<reference evidence="3 4" key="1">
    <citation type="submission" date="2020-06" db="EMBL/GenBank/DDBJ databases">
        <authorList>
            <person name="Li R."/>
            <person name="Bekaert M."/>
        </authorList>
    </citation>
    <scope>NUCLEOTIDE SEQUENCE [LARGE SCALE GENOMIC DNA]</scope>
    <source>
        <strain evidence="4">wild</strain>
    </source>
</reference>
<sequence>MTAIPAFGNEIKKTDFTLKDGVVFVNHGSYGVVPKRVQQAQDRIIGKMREHPDLWWRHNLRLNIEESRKCVAEFVQADTDDIVFLQNATSGICSVLRSLTFESGDIILCTDNAYQSVKYASEFIREYSNDKDVRVEYLTLKFPINNENDVIELYREFFKNNQNIKLAIIDHITSPSAIVMPVNKLVELCRENGILSLIDGAHAPGQIPLNLRQLKADFYIGNLHKWLYAPKGCAILYIKKEHKDYIKPLAISHGYKKGILTDFFHQGTRDDSAYCVAPAAIQFYNDIGGYEKIHSYADKLLREAVKLLTDAWGTEKLEIPDSMEAPFMRMIKLPKLNLFAGLSTFDEIEPILIDHLVNQNISAQYTCVDGDICIRISANVYNSLEDYQKLADFICNLNE</sequence>
<dbReference type="PANTHER" id="PTHR43092:SF4">
    <property type="entry name" value="AMINOTRANSFERASE CLASS V DOMAIN-CONTAINING PROTEIN"/>
    <property type="match status" value="1"/>
</dbReference>